<dbReference type="RefSeq" id="WP_349590328.1">
    <property type="nucleotide sequence ID" value="NZ_JBEFLD010000009.1"/>
</dbReference>
<dbReference type="EMBL" id="JBEFLD010000009">
    <property type="protein sequence ID" value="MEQ6292277.1"/>
    <property type="molecule type" value="Genomic_DNA"/>
</dbReference>
<comment type="caution">
    <text evidence="1">The sequence shown here is derived from an EMBL/GenBank/DDBJ whole genome shotgun (WGS) entry which is preliminary data.</text>
</comment>
<evidence type="ECO:0000313" key="1">
    <source>
        <dbReference type="EMBL" id="MEQ6292277.1"/>
    </source>
</evidence>
<organism evidence="1 2">
    <name type="scientific">Vogesella oryzagri</name>
    <dbReference type="NCBI Taxonomy" id="3160864"/>
    <lineage>
        <taxon>Bacteria</taxon>
        <taxon>Pseudomonadati</taxon>
        <taxon>Pseudomonadota</taxon>
        <taxon>Betaproteobacteria</taxon>
        <taxon>Neisseriales</taxon>
        <taxon>Chromobacteriaceae</taxon>
        <taxon>Vogesella</taxon>
    </lineage>
</organism>
<proteinExistence type="predicted"/>
<keyword evidence="2" id="KW-1185">Reference proteome</keyword>
<accession>A0ABV1M7U2</accession>
<reference evidence="1" key="1">
    <citation type="submission" date="2024-06" db="EMBL/GenBank/DDBJ databases">
        <title>Genome sequence of Vogesella sp. MAHUQ-64.</title>
        <authorList>
            <person name="Huq M.A."/>
        </authorList>
    </citation>
    <scope>NUCLEOTIDE SEQUENCE</scope>
    <source>
        <strain evidence="1">MAHUQ-64</strain>
    </source>
</reference>
<dbReference type="Proteomes" id="UP001433638">
    <property type="component" value="Unassembled WGS sequence"/>
</dbReference>
<sequence>MKFIPFLKSLHAVFLLLLGLSAAIPLVAKGGPVDFPSMQLAPQEQGGITYLAGGIGSDESEAIKNARGYNLHMTFSQGLANEYEVGVDVDIQKPGGGSVLSLSKVGPLVYVNLPVGRYVIAVNRDGRIEKRRVMIERKSTRNVNFHWE</sequence>
<gene>
    <name evidence="1" type="ORF">ABNW52_16810</name>
</gene>
<name>A0ABV1M7U2_9NEIS</name>
<protein>
    <recommendedName>
        <fullName evidence="3">Carboxypeptidase regulatory-like domain-containing protein</fullName>
    </recommendedName>
</protein>
<evidence type="ECO:0008006" key="3">
    <source>
        <dbReference type="Google" id="ProtNLM"/>
    </source>
</evidence>
<evidence type="ECO:0000313" key="2">
    <source>
        <dbReference type="Proteomes" id="UP001433638"/>
    </source>
</evidence>